<feature type="transmembrane region" description="Helical" evidence="1">
    <location>
        <begin position="84"/>
        <end position="101"/>
    </location>
</feature>
<keyword evidence="1" id="KW-0812">Transmembrane</keyword>
<keyword evidence="1" id="KW-0472">Membrane</keyword>
<proteinExistence type="predicted"/>
<dbReference type="Pfam" id="PF01569">
    <property type="entry name" value="PAP2"/>
    <property type="match status" value="1"/>
</dbReference>
<dbReference type="InterPro" id="IPR000326">
    <property type="entry name" value="PAP2/HPO"/>
</dbReference>
<keyword evidence="1" id="KW-1133">Transmembrane helix</keyword>
<sequence>MKHRNLIIAARVISLVFTPFYLPVVGLTALFVFSYLSLLPFRYKAAVVGLAYLFTVLAPTLLIHAYRRYNGWTPVELGRKERRMVPYVISIACYFACVYLMERMHIPRFMGGILIAALLIQITCAVINAWWKISTHTAAIGGVAGALFAFADIFGFNPVGWLCGVFMLAGLLGTSRMILRQHTLAQVVAGFWVGFACAVVGILFV</sequence>
<feature type="domain" description="Phosphatidic acid phosphatase type 2/haloperoxidase" evidence="2">
    <location>
        <begin position="133"/>
        <end position="202"/>
    </location>
</feature>
<feature type="transmembrane region" description="Helical" evidence="1">
    <location>
        <begin position="45"/>
        <end position="64"/>
    </location>
</feature>
<feature type="transmembrane region" description="Helical" evidence="1">
    <location>
        <begin position="113"/>
        <end position="131"/>
    </location>
</feature>
<reference evidence="3 4" key="1">
    <citation type="journal article" date="2021" name="Sci. Rep.">
        <title>The distribution of antibiotic resistance genes in chicken gut microbiota commensals.</title>
        <authorList>
            <person name="Juricova H."/>
            <person name="Matiasovicova J."/>
            <person name="Kubasova T."/>
            <person name="Cejkova D."/>
            <person name="Rychlik I."/>
        </authorList>
    </citation>
    <scope>NUCLEOTIDE SEQUENCE [LARGE SCALE GENOMIC DNA]</scope>
    <source>
        <strain evidence="3 4">An819</strain>
    </source>
</reference>
<dbReference type="EMBL" id="JACJJL010000001">
    <property type="protein sequence ID" value="MBM6660275.1"/>
    <property type="molecule type" value="Genomic_DNA"/>
</dbReference>
<dbReference type="AlphaFoldDB" id="A0A938WKZ9"/>
<feature type="transmembrane region" description="Helical" evidence="1">
    <location>
        <begin position="20"/>
        <end position="38"/>
    </location>
</feature>
<evidence type="ECO:0000256" key="1">
    <source>
        <dbReference type="SAM" id="Phobius"/>
    </source>
</evidence>
<dbReference type="Proteomes" id="UP000764045">
    <property type="component" value="Unassembled WGS sequence"/>
</dbReference>
<comment type="caution">
    <text evidence="3">The sequence shown here is derived from an EMBL/GenBank/DDBJ whole genome shotgun (WGS) entry which is preliminary data.</text>
</comment>
<feature type="transmembrane region" description="Helical" evidence="1">
    <location>
        <begin position="143"/>
        <end position="172"/>
    </location>
</feature>
<name>A0A938WKZ9_9BACT</name>
<evidence type="ECO:0000313" key="3">
    <source>
        <dbReference type="EMBL" id="MBM6660275.1"/>
    </source>
</evidence>
<dbReference type="CDD" id="cd01610">
    <property type="entry name" value="PAP2_like"/>
    <property type="match status" value="1"/>
</dbReference>
<evidence type="ECO:0000259" key="2">
    <source>
        <dbReference type="Pfam" id="PF01569"/>
    </source>
</evidence>
<feature type="transmembrane region" description="Helical" evidence="1">
    <location>
        <begin position="184"/>
        <end position="204"/>
    </location>
</feature>
<organism evidence="3 4">
    <name type="scientific">Marseilla massiliensis</name>
    <dbReference type="NCBI Taxonomy" id="1841864"/>
    <lineage>
        <taxon>Bacteria</taxon>
        <taxon>Pseudomonadati</taxon>
        <taxon>Bacteroidota</taxon>
        <taxon>Bacteroidia</taxon>
        <taxon>Bacteroidales</taxon>
        <taxon>Prevotellaceae</taxon>
        <taxon>Marseilla</taxon>
    </lineage>
</organism>
<gene>
    <name evidence="3" type="ORF">H6B30_00650</name>
</gene>
<keyword evidence="4" id="KW-1185">Reference proteome</keyword>
<dbReference type="RefSeq" id="WP_205106875.1">
    <property type="nucleotide sequence ID" value="NZ_CAWUJD010000001.1"/>
</dbReference>
<accession>A0A938WKZ9</accession>
<protein>
    <recommendedName>
        <fullName evidence="2">Phosphatidic acid phosphatase type 2/haloperoxidase domain-containing protein</fullName>
    </recommendedName>
</protein>
<evidence type="ECO:0000313" key="4">
    <source>
        <dbReference type="Proteomes" id="UP000764045"/>
    </source>
</evidence>